<dbReference type="AlphaFoldDB" id="A0A158FW91"/>
<evidence type="ECO:0000259" key="2">
    <source>
        <dbReference type="Pfam" id="PF13453"/>
    </source>
</evidence>
<feature type="compositionally biased region" description="Basic and acidic residues" evidence="1">
    <location>
        <begin position="50"/>
        <end position="82"/>
    </location>
</feature>
<gene>
    <name evidence="3" type="ORF">AWB66_01322</name>
</gene>
<evidence type="ECO:0000256" key="1">
    <source>
        <dbReference type="SAM" id="MobiDB-lite"/>
    </source>
</evidence>
<dbReference type="EMBL" id="FCNZ02000004">
    <property type="protein sequence ID" value="SAL24072.1"/>
    <property type="molecule type" value="Genomic_DNA"/>
</dbReference>
<keyword evidence="4" id="KW-1185">Reference proteome</keyword>
<feature type="region of interest" description="Disordered" evidence="1">
    <location>
        <begin position="50"/>
        <end position="91"/>
    </location>
</feature>
<organism evidence="3 4">
    <name type="scientific">Caballeronia telluris</name>
    <dbReference type="NCBI Taxonomy" id="326475"/>
    <lineage>
        <taxon>Bacteria</taxon>
        <taxon>Pseudomonadati</taxon>
        <taxon>Pseudomonadota</taxon>
        <taxon>Betaproteobacteria</taxon>
        <taxon>Burkholderiales</taxon>
        <taxon>Burkholderiaceae</taxon>
        <taxon>Caballeronia</taxon>
    </lineage>
</organism>
<evidence type="ECO:0000313" key="3">
    <source>
        <dbReference type="EMBL" id="SAL24072.1"/>
    </source>
</evidence>
<dbReference type="InterPro" id="IPR027392">
    <property type="entry name" value="TF_Znf"/>
</dbReference>
<evidence type="ECO:0000313" key="4">
    <source>
        <dbReference type="Proteomes" id="UP000054717"/>
    </source>
</evidence>
<dbReference type="STRING" id="326475.AWB66_01322"/>
<dbReference type="Proteomes" id="UP000054717">
    <property type="component" value="Unassembled WGS sequence"/>
</dbReference>
<comment type="caution">
    <text evidence="3">The sequence shown here is derived from an EMBL/GenBank/DDBJ whole genome shotgun (WGS) entry which is preliminary data.</text>
</comment>
<name>A0A158FW91_9BURK</name>
<sequence length="103" mass="12052">MKCPVCKTPDLLMSERDGVEIDYCATCRGIWLDRGELDKLLVRIEEHAVADGRRHAPPERGDYNERERRADWGTRDEGYNGHHDRRHTQRKKKSLLGELFDFG</sequence>
<dbReference type="RefSeq" id="WP_087629484.1">
    <property type="nucleotide sequence ID" value="NZ_FCNZ02000004.1"/>
</dbReference>
<dbReference type="Pfam" id="PF13453">
    <property type="entry name" value="Zn_ribbon_TFIIB"/>
    <property type="match status" value="1"/>
</dbReference>
<protein>
    <recommendedName>
        <fullName evidence="2">Transcription factor zinc-finger domain-containing protein</fullName>
    </recommendedName>
</protein>
<reference evidence="3" key="1">
    <citation type="submission" date="2016-01" db="EMBL/GenBank/DDBJ databases">
        <authorList>
            <person name="Peeters Charlotte."/>
        </authorList>
    </citation>
    <scope>NUCLEOTIDE SEQUENCE</scope>
    <source>
        <strain evidence="3">LMG 22936</strain>
    </source>
</reference>
<feature type="domain" description="Transcription factor zinc-finger" evidence="2">
    <location>
        <begin position="2"/>
        <end position="41"/>
    </location>
</feature>
<proteinExistence type="predicted"/>
<accession>A0A158FW91</accession>